<dbReference type="RefSeq" id="WP_165034056.1">
    <property type="nucleotide sequence ID" value="NZ_JAAKZF010000123.1"/>
</dbReference>
<keyword evidence="1" id="KW-0201">Cytochrome c-type biogenesis</keyword>
<proteinExistence type="predicted"/>
<comment type="caution">
    <text evidence="3">The sequence shown here is derived from an EMBL/GenBank/DDBJ whole genome shotgun (WGS) entry which is preliminary data.</text>
</comment>
<dbReference type="SUPFAM" id="SSF48452">
    <property type="entry name" value="TPR-like"/>
    <property type="match status" value="1"/>
</dbReference>
<evidence type="ECO:0000313" key="4">
    <source>
        <dbReference type="Proteomes" id="UP001642900"/>
    </source>
</evidence>
<protein>
    <submittedName>
        <fullName evidence="3">C-type cytochrome biogenesis protein CcmI</fullName>
    </submittedName>
</protein>
<organism evidence="3 4">
    <name type="scientific">Allomesorhizobium camelthorni</name>
    <dbReference type="NCBI Taxonomy" id="475069"/>
    <lineage>
        <taxon>Bacteria</taxon>
        <taxon>Pseudomonadati</taxon>
        <taxon>Pseudomonadota</taxon>
        <taxon>Alphaproteobacteria</taxon>
        <taxon>Hyphomicrobiales</taxon>
        <taxon>Phyllobacteriaceae</taxon>
        <taxon>Allomesorhizobium</taxon>
    </lineage>
</organism>
<sequence length="355" mass="38321">MLTQTILMTVTIAAGLILLYPLRRSPKSVDGSHRMELAVYRNQLKELERDRLLGLFSDEQADYVQAEIARRLFAANDNSRPRGHRPMSHPWILASMFVFLGAAFLLYLFIGRPDLPSHPFERQASALSMDAAAVVASAEQAVTQHPDDWDASHMPLGPSAARLDGLAETLMAIAGGVVTEDARKILEQSLSLEPNNPRARFYIALSMEQAGRSGEARASFEALANDSPIGAPWLPLVNEHIVKNGGSAITPAAQSTAAGGPTAKDVAAAEAMSSGDRQQMIRGMVEILDAKLAENPGNFEGWMQLVRSYAVLSDNIRAANALKRGLAAFPASGDRGRQLLALAKELGIQTEGRTE</sequence>
<dbReference type="Proteomes" id="UP001642900">
    <property type="component" value="Unassembled WGS sequence"/>
</dbReference>
<gene>
    <name evidence="3" type="primary">ccmI</name>
    <name evidence="3" type="ORF">G6N73_32615</name>
</gene>
<dbReference type="InterPro" id="IPR017560">
    <property type="entry name" value="Cyt_c_biogenesis_CcmI"/>
</dbReference>
<dbReference type="InterPro" id="IPR011990">
    <property type="entry name" value="TPR-like_helical_dom_sf"/>
</dbReference>
<keyword evidence="2" id="KW-1133">Transmembrane helix</keyword>
<dbReference type="NCBIfam" id="TIGR03142">
    <property type="entry name" value="cytochro_ccmI"/>
    <property type="match status" value="1"/>
</dbReference>
<feature type="transmembrane region" description="Helical" evidence="2">
    <location>
        <begin position="90"/>
        <end position="110"/>
    </location>
</feature>
<feature type="transmembrane region" description="Helical" evidence="2">
    <location>
        <begin position="6"/>
        <end position="22"/>
    </location>
</feature>
<reference evidence="3 4" key="1">
    <citation type="submission" date="2020-02" db="EMBL/GenBank/DDBJ databases">
        <title>Genome sequence of strain CCNWXJ40-4.</title>
        <authorList>
            <person name="Gao J."/>
            <person name="Sun J."/>
        </authorList>
    </citation>
    <scope>NUCLEOTIDE SEQUENCE [LARGE SCALE GENOMIC DNA]</scope>
    <source>
        <strain evidence="3 4">CCNWXJ 40-4</strain>
    </source>
</reference>
<dbReference type="EMBL" id="JAAKZF010000123">
    <property type="protein sequence ID" value="NGO55708.1"/>
    <property type="molecule type" value="Genomic_DNA"/>
</dbReference>
<evidence type="ECO:0000313" key="3">
    <source>
        <dbReference type="EMBL" id="NGO55708.1"/>
    </source>
</evidence>
<dbReference type="AlphaFoldDB" id="A0A6G4WMV8"/>
<keyword evidence="2" id="KW-0812">Transmembrane</keyword>
<evidence type="ECO:0000256" key="1">
    <source>
        <dbReference type="ARBA" id="ARBA00022748"/>
    </source>
</evidence>
<dbReference type="GO" id="GO:0017004">
    <property type="term" value="P:cytochrome complex assembly"/>
    <property type="evidence" value="ECO:0007669"/>
    <property type="project" value="UniProtKB-KW"/>
</dbReference>
<accession>A0A6G4WMV8</accession>
<name>A0A6G4WMV8_9HYPH</name>
<keyword evidence="2" id="KW-0472">Membrane</keyword>
<keyword evidence="4" id="KW-1185">Reference proteome</keyword>
<dbReference type="Gene3D" id="1.25.40.10">
    <property type="entry name" value="Tetratricopeptide repeat domain"/>
    <property type="match status" value="2"/>
</dbReference>
<evidence type="ECO:0000256" key="2">
    <source>
        <dbReference type="SAM" id="Phobius"/>
    </source>
</evidence>